<keyword evidence="1" id="KW-0732">Signal</keyword>
<dbReference type="AlphaFoldDB" id="A0A099KB39"/>
<proteinExistence type="predicted"/>
<reference evidence="2 3" key="1">
    <citation type="submission" date="2014-08" db="EMBL/GenBank/DDBJ databases">
        <title>Genomic and Phenotypic Diversity of Colwellia psychrerythraea strains from Disparate Marine Basins.</title>
        <authorList>
            <person name="Techtmann S.M."/>
            <person name="Stelling S.C."/>
            <person name="Utturkar S.M."/>
            <person name="Alshibli N."/>
            <person name="Harris A."/>
            <person name="Brown S.D."/>
            <person name="Hazen T.C."/>
        </authorList>
    </citation>
    <scope>NUCLEOTIDE SEQUENCE [LARGE SCALE GENOMIC DNA]</scope>
    <source>
        <strain evidence="2 3">ND2E</strain>
    </source>
</reference>
<dbReference type="Proteomes" id="UP000029843">
    <property type="component" value="Unassembled WGS sequence"/>
</dbReference>
<dbReference type="OrthoDB" id="6228389at2"/>
<evidence type="ECO:0000313" key="3">
    <source>
        <dbReference type="Proteomes" id="UP000029843"/>
    </source>
</evidence>
<protein>
    <recommendedName>
        <fullName evidence="4">Lipoprotein</fullName>
    </recommendedName>
</protein>
<feature type="signal peptide" evidence="1">
    <location>
        <begin position="1"/>
        <end position="21"/>
    </location>
</feature>
<dbReference type="RefSeq" id="WP_033095692.1">
    <property type="nucleotide sequence ID" value="NZ_JQED01000055.1"/>
</dbReference>
<dbReference type="EMBL" id="JQED01000055">
    <property type="protein sequence ID" value="KGJ87272.1"/>
    <property type="molecule type" value="Genomic_DNA"/>
</dbReference>
<organism evidence="2 3">
    <name type="scientific">Colwellia psychrerythraea</name>
    <name type="common">Vibrio psychroerythus</name>
    <dbReference type="NCBI Taxonomy" id="28229"/>
    <lineage>
        <taxon>Bacteria</taxon>
        <taxon>Pseudomonadati</taxon>
        <taxon>Pseudomonadota</taxon>
        <taxon>Gammaproteobacteria</taxon>
        <taxon>Alteromonadales</taxon>
        <taxon>Colwelliaceae</taxon>
        <taxon>Colwellia</taxon>
    </lineage>
</organism>
<dbReference type="NCBIfam" id="NF038109">
    <property type="entry name" value="tapY2_fam"/>
    <property type="match status" value="1"/>
</dbReference>
<evidence type="ECO:0000256" key="1">
    <source>
        <dbReference type="SAM" id="SignalP"/>
    </source>
</evidence>
<comment type="caution">
    <text evidence="2">The sequence shown here is derived from an EMBL/GenBank/DDBJ whole genome shotgun (WGS) entry which is preliminary data.</text>
</comment>
<feature type="chain" id="PRO_5001948722" description="Lipoprotein" evidence="1">
    <location>
        <begin position="22"/>
        <end position="114"/>
    </location>
</feature>
<dbReference type="PATRIC" id="fig|28229.4.peg.4165"/>
<name>A0A099KB39_COLPS</name>
<dbReference type="InterPro" id="IPR049848">
    <property type="entry name" value="TapY2-like"/>
</dbReference>
<evidence type="ECO:0008006" key="4">
    <source>
        <dbReference type="Google" id="ProtNLM"/>
    </source>
</evidence>
<sequence length="114" mass="13127" precursor="true">MNNLTKLISYMLLFSVFSVKAAIPDETVEKRATKMDETVDAKCHVALIDGSETILFYHVYSNKFPKLANEIVGKRVLTQKSNEKIKIYRVYECVLDNDDFTKANSKTLDMKIER</sequence>
<accession>A0A099KB39</accession>
<gene>
    <name evidence="2" type="ORF">ND2E_0679</name>
</gene>
<evidence type="ECO:0000313" key="2">
    <source>
        <dbReference type="EMBL" id="KGJ87272.1"/>
    </source>
</evidence>